<feature type="region of interest" description="Disordered" evidence="1">
    <location>
        <begin position="530"/>
        <end position="583"/>
    </location>
</feature>
<feature type="region of interest" description="Disordered" evidence="1">
    <location>
        <begin position="325"/>
        <end position="378"/>
    </location>
</feature>
<dbReference type="EMBL" id="JAAWWB010000027">
    <property type="protein sequence ID" value="KAG6750253.1"/>
    <property type="molecule type" value="Genomic_DNA"/>
</dbReference>
<feature type="region of interest" description="Disordered" evidence="1">
    <location>
        <begin position="202"/>
        <end position="222"/>
    </location>
</feature>
<dbReference type="Pfam" id="PF02213">
    <property type="entry name" value="GYF"/>
    <property type="match status" value="1"/>
</dbReference>
<organism evidence="3 4">
    <name type="scientific">Populus tomentosa</name>
    <name type="common">Chinese white poplar</name>
    <dbReference type="NCBI Taxonomy" id="118781"/>
    <lineage>
        <taxon>Eukaryota</taxon>
        <taxon>Viridiplantae</taxon>
        <taxon>Streptophyta</taxon>
        <taxon>Embryophyta</taxon>
        <taxon>Tracheophyta</taxon>
        <taxon>Spermatophyta</taxon>
        <taxon>Magnoliopsida</taxon>
        <taxon>eudicotyledons</taxon>
        <taxon>Gunneridae</taxon>
        <taxon>Pentapetalae</taxon>
        <taxon>rosids</taxon>
        <taxon>fabids</taxon>
        <taxon>Malpighiales</taxon>
        <taxon>Salicaceae</taxon>
        <taxon>Saliceae</taxon>
        <taxon>Populus</taxon>
    </lineage>
</organism>
<protein>
    <recommendedName>
        <fullName evidence="2">GYF domain-containing protein</fullName>
    </recommendedName>
</protein>
<feature type="compositionally biased region" description="Polar residues" evidence="1">
    <location>
        <begin position="325"/>
        <end position="335"/>
    </location>
</feature>
<dbReference type="PROSITE" id="PS50829">
    <property type="entry name" value="GYF"/>
    <property type="match status" value="1"/>
</dbReference>
<name>A0A8X7YCH4_POPTO</name>
<evidence type="ECO:0000313" key="3">
    <source>
        <dbReference type="EMBL" id="KAG6750253.1"/>
    </source>
</evidence>
<accession>A0A8X7YCH4</accession>
<dbReference type="Proteomes" id="UP000886885">
    <property type="component" value="Chromosome 14A"/>
</dbReference>
<evidence type="ECO:0000313" key="4">
    <source>
        <dbReference type="Proteomes" id="UP000886885"/>
    </source>
</evidence>
<dbReference type="SMART" id="SM00444">
    <property type="entry name" value="GYF"/>
    <property type="match status" value="1"/>
</dbReference>
<dbReference type="PANTHER" id="PTHR47471">
    <property type="entry name" value="GYF DOMAIN-CONTAINING PROTEIN"/>
    <property type="match status" value="1"/>
</dbReference>
<feature type="compositionally biased region" description="Basic and acidic residues" evidence="1">
    <location>
        <begin position="202"/>
        <end position="219"/>
    </location>
</feature>
<evidence type="ECO:0000259" key="2">
    <source>
        <dbReference type="PROSITE" id="PS50829"/>
    </source>
</evidence>
<keyword evidence="4" id="KW-1185">Reference proteome</keyword>
<comment type="caution">
    <text evidence="3">The sequence shown here is derived from an EMBL/GenBank/DDBJ whole genome shotgun (WGS) entry which is preliminary data.</text>
</comment>
<dbReference type="AlphaFoldDB" id="A0A8X7YCH4"/>
<dbReference type="OrthoDB" id="6415790at2759"/>
<proteinExistence type="predicted"/>
<dbReference type="PANTHER" id="PTHR47471:SF1">
    <property type="entry name" value="PROTEIN ESSENTIAL FOR POTEXVIRUS ACCUMULATION 1"/>
    <property type="match status" value="1"/>
</dbReference>
<feature type="compositionally biased region" description="Polar residues" evidence="1">
    <location>
        <begin position="540"/>
        <end position="567"/>
    </location>
</feature>
<reference evidence="3" key="1">
    <citation type="journal article" date="2020" name="bioRxiv">
        <title>Hybrid origin of Populus tomentosa Carr. identified through genome sequencing and phylogenomic analysis.</title>
        <authorList>
            <person name="An X."/>
            <person name="Gao K."/>
            <person name="Chen Z."/>
            <person name="Li J."/>
            <person name="Yang X."/>
            <person name="Yang X."/>
            <person name="Zhou J."/>
            <person name="Guo T."/>
            <person name="Zhao T."/>
            <person name="Huang S."/>
            <person name="Miao D."/>
            <person name="Khan W.U."/>
            <person name="Rao P."/>
            <person name="Ye M."/>
            <person name="Lei B."/>
            <person name="Liao W."/>
            <person name="Wang J."/>
            <person name="Ji L."/>
            <person name="Li Y."/>
            <person name="Guo B."/>
            <person name="Mustafa N.S."/>
            <person name="Li S."/>
            <person name="Yun Q."/>
            <person name="Keller S.R."/>
            <person name="Mao J."/>
            <person name="Zhang R."/>
            <person name="Strauss S.H."/>
        </authorList>
    </citation>
    <scope>NUCLEOTIDE SEQUENCE</scope>
    <source>
        <strain evidence="3">GM15</strain>
        <tissue evidence="3">Leaf</tissue>
    </source>
</reference>
<dbReference type="InterPro" id="IPR003169">
    <property type="entry name" value="GYF"/>
</dbReference>
<gene>
    <name evidence="3" type="ORF">POTOM_047350</name>
</gene>
<sequence length="637" mass="71864">MTLTLFTFLQWPKKDYNLVREALRGAILVRKALRVTVKLFLCYLYPVLLWNTLIFQGFKVVGVFVLNGKFKGLRNIIIWQFLSNYVASSKSREFKSKCQLFNGIAKRTVSTVGLDTCGEMSLLIPSVYFMQMFKVPTIQFRCHRSGFRQNQATESSSLTAFGNDSDSMKTSRNIEEMHDQKKKDVFRPSLLDMETGCLDSGRDGDIPFGKDEREDDHYRLTPPKFEGGESLLITKLQLQTNRFSSSGISMSNISSNSQYSGAISGKGESGTLRSSRTKFLDEYRITDMKSRQLSNGFVQVPSLTLEETFLKGIDKGGIVTQISKEGSLGWNPTDSSHPRRAKLGKGNDSFDDGKDENPGKGTYSDGFSHERKTPYQGSSSKLEMMQEPIMYADNKRNWPWREILLRILELHDWRDASGDFRSRATNMAWNQLQKDPENPCESNFPYPSFSRDEAKWQTDEDPIIKGSHLLFWTGNKKSRSEIQGPFSRSDIIGWFEAGFFGIDLQVRLANASKDSPFLLLGDVMPHLRAKATPPPGFSGTKPNEFTDTSSRTNTSSFGNMHSSLNELNTRRNDSWSKPGSTTEAENRFLESLMSATMGVLHPKGFSENSSGDVPALGVDGWTDLHLLAKKMALERQR</sequence>
<evidence type="ECO:0000256" key="1">
    <source>
        <dbReference type="SAM" id="MobiDB-lite"/>
    </source>
</evidence>
<feature type="domain" description="GYF" evidence="2">
    <location>
        <begin position="469"/>
        <end position="521"/>
    </location>
</feature>